<evidence type="ECO:0000256" key="3">
    <source>
        <dbReference type="ARBA" id="ARBA00022741"/>
    </source>
</evidence>
<dbReference type="Proteomes" id="UP000053317">
    <property type="component" value="Unassembled WGS sequence"/>
</dbReference>
<sequence>MPSVPSGVSSQTRKKLKVFEYDVDKGNQPSRLANEEDDKENATHPLGRASKDAEMLLERPSQKISPERDNLARPCPQTPAKRIPLADLIGNTEEAFSCAAQDITPDDHVYWQNGPRSSDPASSIPSQQRNKKRAHSSSPVVAQADRISGLPTMDAQSSFNLQNLQQFLKTPQADPALDLWARYADSGMGKQDGSRQLGSFANFASSSPQTPGTTSSKKALRKAMSCGIEWPMSRAKRVKMDDAQSLQRAENVFAQSKEGILSNESSTASRVNLLMEKIQESLAKAPQSRLRHPSSSSPLPDKVQISDEGLGHGAQDHGRSPSRQAMTNTGIMSPMHEKPEPMGEFEEKAIGDESSEFGDDVFDDGFISAVANQPEAINLVTAHNVDRTAQQSDEDHFEEADFEDLVAQINEDAGSFEHDSKPQTIVHEPTVPAVVQTSRDVFEDDDDDEDLWNAVTGSIGLGISSSPKRKDAANSSKVPIKRYLIVDVVDSLYQDPKGHSRPEKVLSVKDEKTLDMKVILLRQCWLETRASKGSFVHLVGDFDRTGHCIVDDAQNFVITHPDILISATGVSDSFQCLRRSVLADRVKATSDPNPAQVYGSILHEIFQEALRANCWEASWLGILVEKVVADSIEQLYQINVQIPVAVEYLKGKMPELQAWASLFISAKPHTSAFAQERNGSQVNVAVNKLLEVEEHVWSPMYGLKGNIDATVQVVIQDSVRNKLRTLTVPLELKTGKRETMADQAWFKKWDDLITKEEKDMMKFRRELWTMSSAERQKLGRCFGGVIIEPGSAQVNANRAKIDRFRYTFTKKTHEPGFSFAESQLTVGEPVVISDEQGHFALAMGYITNVKANRVSVAVDRRLHNVRTKGKDFNLVDNQTFRGIMEVCSSGNTSLSEPQPGDEQDVIYRIDKDEFNSGLATIRNNLIRMMEKDLFRARELRQLIINGQAPSFKPTSSAYTITETASQQLNVDQRRAIEKVMSAQDYALVLGMPGTGKTTTIAHIIRALVMQRKTVLLNSYTHTAVDNILLKIKDDNIKVLRIGSLGKIHPEVQAFADLAGVPKKTVAELENSYVNSQVVATTCLGVNHPIFNQRVFDYCIVDEASQITLPTCLSGLRMAKTFVLVGDHYQLPPLVQNKEAQEGGLDVSLFKILSDIHPESVSCWLRQSLTPEQKVVFLNTDRMGSFSNETANGARITNACEAILCTQLVSTLVSSGVAPREIGVITFYRSQLAFLRQQLGAGAGQAHRYSEVEMHTADKFQGRDKEVIVLSCVRSNDSGAIGDLLKDWRRVNVALTRARSKLIVVGSLATLGKSGNEVLEKFVGIIKEKGWEIDLKEGDCEGHNFDGDLGIQAITTQAQGGGNNGTSPNRREGGNRSGKPEDERNSPISRSAEISKTRSSQGFPSWAFTSSPLQQTPSSDQNIQGQKIMPPKTRTPTTSPPAKGDRNRNHAKGNANNTNSSIRHRKPNKLQNGKENLDMMKKYMDGRPVFRDVWRDVFD</sequence>
<dbReference type="GO" id="GO:0017116">
    <property type="term" value="F:single-stranded DNA helicase activity"/>
    <property type="evidence" value="ECO:0007669"/>
    <property type="project" value="UniProtKB-UniRule"/>
</dbReference>
<dbReference type="GO" id="GO:0006281">
    <property type="term" value="P:DNA repair"/>
    <property type="evidence" value="ECO:0007669"/>
    <property type="project" value="UniProtKB-KW"/>
</dbReference>
<dbReference type="GO" id="GO:0005694">
    <property type="term" value="C:chromosome"/>
    <property type="evidence" value="ECO:0007669"/>
    <property type="project" value="UniProtKB-SubCell"/>
</dbReference>
<keyword evidence="9 13" id="KW-0408">Iron</keyword>
<organism evidence="19 20">
    <name type="scientific">Phaeomoniella chlamydospora</name>
    <name type="common">Phaeoacremonium chlamydosporum</name>
    <dbReference type="NCBI Taxonomy" id="158046"/>
    <lineage>
        <taxon>Eukaryota</taxon>
        <taxon>Fungi</taxon>
        <taxon>Dikarya</taxon>
        <taxon>Ascomycota</taxon>
        <taxon>Pezizomycotina</taxon>
        <taxon>Eurotiomycetes</taxon>
        <taxon>Chaetothyriomycetidae</taxon>
        <taxon>Phaeomoniellales</taxon>
        <taxon>Phaeomoniellaceae</taxon>
        <taxon>Phaeomoniella</taxon>
    </lineage>
</organism>
<keyword evidence="2 13" id="KW-0479">Metal-binding</keyword>
<reference evidence="19 20" key="2">
    <citation type="submission" date="2015-05" db="EMBL/GenBank/DDBJ databases">
        <authorList>
            <person name="Morales-Cruz A."/>
            <person name="Amrine K.C."/>
            <person name="Cantu D."/>
        </authorList>
    </citation>
    <scope>NUCLEOTIDE SEQUENCE [LARGE SCALE GENOMIC DNA]</scope>
    <source>
        <strain evidence="19">UCRPC4</strain>
    </source>
</reference>
<dbReference type="PANTHER" id="PTHR10887">
    <property type="entry name" value="DNA2/NAM7 HELICASE FAMILY"/>
    <property type="match status" value="1"/>
</dbReference>
<dbReference type="CDD" id="cd18041">
    <property type="entry name" value="DEXXQc_DNA2"/>
    <property type="match status" value="1"/>
</dbReference>
<feature type="compositionally biased region" description="Polar residues" evidence="14">
    <location>
        <begin position="114"/>
        <end position="128"/>
    </location>
</feature>
<evidence type="ECO:0000256" key="13">
    <source>
        <dbReference type="RuleBase" id="RU367041"/>
    </source>
</evidence>
<dbReference type="GO" id="GO:0005737">
    <property type="term" value="C:cytoplasm"/>
    <property type="evidence" value="ECO:0007669"/>
    <property type="project" value="TreeGrafter"/>
</dbReference>
<evidence type="ECO:0000256" key="4">
    <source>
        <dbReference type="ARBA" id="ARBA00022759"/>
    </source>
</evidence>
<keyword evidence="10 13" id="KW-0411">Iron-sulfur</keyword>
<dbReference type="SUPFAM" id="SSF52540">
    <property type="entry name" value="P-loop containing nucleoside triphosphate hydrolases"/>
    <property type="match status" value="1"/>
</dbReference>
<comment type="similarity">
    <text evidence="13">Belongs to the DNA2/NAM7 helicase family.</text>
</comment>
<evidence type="ECO:0000259" key="17">
    <source>
        <dbReference type="Pfam" id="PF13087"/>
    </source>
</evidence>
<keyword evidence="12 13" id="KW-0234">DNA repair</keyword>
<dbReference type="GO" id="GO:0005524">
    <property type="term" value="F:ATP binding"/>
    <property type="evidence" value="ECO:0007669"/>
    <property type="project" value="UniProtKB-UniRule"/>
</dbReference>
<proteinExistence type="inferred from homology"/>
<feature type="compositionally biased region" description="Polar residues" evidence="14">
    <location>
        <begin position="194"/>
        <end position="204"/>
    </location>
</feature>
<dbReference type="Pfam" id="PF13086">
    <property type="entry name" value="AAA_11"/>
    <property type="match status" value="2"/>
</dbReference>
<keyword evidence="6 13" id="KW-0378">Hydrolase</keyword>
<keyword evidence="5 13" id="KW-0227">DNA damage</keyword>
<feature type="region of interest" description="Disordered" evidence="14">
    <location>
        <begin position="191"/>
        <end position="220"/>
    </location>
</feature>
<protein>
    <recommendedName>
        <fullName evidence="13">DNA replication ATP-dependent helicase/nuclease</fullName>
        <ecNumber evidence="13">3.1.-.-</ecNumber>
        <ecNumber evidence="13">3.6.4.12</ecNumber>
    </recommendedName>
</protein>
<feature type="compositionally biased region" description="Polar residues" evidence="14">
    <location>
        <begin position="321"/>
        <end position="330"/>
    </location>
</feature>
<dbReference type="CDD" id="cd18808">
    <property type="entry name" value="SF1_C_Upf1"/>
    <property type="match status" value="1"/>
</dbReference>
<dbReference type="InterPro" id="IPR027417">
    <property type="entry name" value="P-loop_NTPase"/>
</dbReference>
<feature type="compositionally biased region" description="Basic and acidic residues" evidence="14">
    <location>
        <begin position="1368"/>
        <end position="1384"/>
    </location>
</feature>
<dbReference type="InterPro" id="IPR041679">
    <property type="entry name" value="DNA2/NAM7-like_C"/>
</dbReference>
<dbReference type="InterPro" id="IPR041677">
    <property type="entry name" value="DNA2/NAM7_AAA_11"/>
</dbReference>
<dbReference type="InterPro" id="IPR048459">
    <property type="entry name" value="DNA2_Rift"/>
</dbReference>
<dbReference type="Gene3D" id="3.40.50.300">
    <property type="entry name" value="P-loop containing nucleotide triphosphate hydrolases"/>
    <property type="match status" value="2"/>
</dbReference>
<dbReference type="GO" id="GO:0071932">
    <property type="term" value="P:replication fork reversal"/>
    <property type="evidence" value="ECO:0007669"/>
    <property type="project" value="TreeGrafter"/>
</dbReference>
<keyword evidence="13" id="KW-0158">Chromosome</keyword>
<keyword evidence="8 13" id="KW-0067">ATP-binding</keyword>
<feature type="region of interest" description="Disordered" evidence="14">
    <location>
        <begin position="1"/>
        <end position="79"/>
    </location>
</feature>
<evidence type="ECO:0000256" key="7">
    <source>
        <dbReference type="ARBA" id="ARBA00022806"/>
    </source>
</evidence>
<comment type="catalytic activity">
    <reaction evidence="13">
        <text>ATP + H2O = ADP + phosphate + H(+)</text>
        <dbReference type="Rhea" id="RHEA:13065"/>
        <dbReference type="ChEBI" id="CHEBI:15377"/>
        <dbReference type="ChEBI" id="CHEBI:15378"/>
        <dbReference type="ChEBI" id="CHEBI:30616"/>
        <dbReference type="ChEBI" id="CHEBI:43474"/>
        <dbReference type="ChEBI" id="CHEBI:456216"/>
        <dbReference type="EC" id="3.6.4.12"/>
    </reaction>
</comment>
<feature type="region of interest" description="Disordered" evidence="14">
    <location>
        <begin position="283"/>
        <end position="330"/>
    </location>
</feature>
<feature type="domain" description="DNA2 rift barrel" evidence="18">
    <location>
        <begin position="773"/>
        <end position="865"/>
    </location>
</feature>
<accession>A0A0G2ERT3</accession>
<evidence type="ECO:0000259" key="15">
    <source>
        <dbReference type="Pfam" id="PF08696"/>
    </source>
</evidence>
<dbReference type="InterPro" id="IPR026851">
    <property type="entry name" value="Dna2/JHS1_DEXXQ-box"/>
</dbReference>
<dbReference type="GO" id="GO:0005634">
    <property type="term" value="C:nucleus"/>
    <property type="evidence" value="ECO:0007669"/>
    <property type="project" value="UniProtKB-SubCell"/>
</dbReference>
<evidence type="ECO:0000313" key="19">
    <source>
        <dbReference type="EMBL" id="KKY24954.1"/>
    </source>
</evidence>
<feature type="compositionally biased region" description="Polar residues" evidence="14">
    <location>
        <begin position="1385"/>
        <end position="1424"/>
    </location>
</feature>
<gene>
    <name evidence="19" type="ORF">UCRPC4_g02175</name>
</gene>
<evidence type="ECO:0000259" key="16">
    <source>
        <dbReference type="Pfam" id="PF13086"/>
    </source>
</evidence>
<keyword evidence="13" id="KW-0511">Multifunctional enzyme</keyword>
<keyword evidence="13" id="KW-0539">Nucleus</keyword>
<feature type="domain" description="DNA2/NAM7 helicase helicase" evidence="16">
    <location>
        <begin position="1074"/>
        <end position="1136"/>
    </location>
</feature>
<dbReference type="PANTHER" id="PTHR10887:SF433">
    <property type="entry name" value="DNA REPLICATION ATP-DEPENDENT HELICASE_NUCLEASE DNA2"/>
    <property type="match status" value="1"/>
</dbReference>
<dbReference type="Pfam" id="PF21123">
    <property type="entry name" value="Dna2_Rift"/>
    <property type="match status" value="1"/>
</dbReference>
<keyword evidence="3 13" id="KW-0547">Nucleotide-binding</keyword>
<feature type="domain" description="DNA2/NAM7 helicase helicase" evidence="16">
    <location>
        <begin position="967"/>
        <end position="1055"/>
    </location>
</feature>
<feature type="compositionally biased region" description="Basic and acidic residues" evidence="14">
    <location>
        <begin position="49"/>
        <end position="71"/>
    </location>
</feature>
<evidence type="ECO:0000256" key="1">
    <source>
        <dbReference type="ARBA" id="ARBA00022722"/>
    </source>
</evidence>
<evidence type="ECO:0000256" key="8">
    <source>
        <dbReference type="ARBA" id="ARBA00022840"/>
    </source>
</evidence>
<dbReference type="GO" id="GO:0016887">
    <property type="term" value="F:ATP hydrolysis activity"/>
    <property type="evidence" value="ECO:0007669"/>
    <property type="project" value="RHEA"/>
</dbReference>
<dbReference type="OrthoDB" id="6513042at2759"/>
<dbReference type="GO" id="GO:0017108">
    <property type="term" value="F:5'-flap endonuclease activity"/>
    <property type="evidence" value="ECO:0007669"/>
    <property type="project" value="UniProtKB-UniRule"/>
</dbReference>
<dbReference type="InterPro" id="IPR047187">
    <property type="entry name" value="SF1_C_Upf1"/>
</dbReference>
<evidence type="ECO:0000256" key="14">
    <source>
        <dbReference type="SAM" id="MobiDB-lite"/>
    </source>
</evidence>
<dbReference type="FunFam" id="3.40.50.300:FF:001170">
    <property type="entry name" value="DNA replication helicase Dna2"/>
    <property type="match status" value="1"/>
</dbReference>
<dbReference type="Pfam" id="PF13087">
    <property type="entry name" value="AAA_12"/>
    <property type="match status" value="1"/>
</dbReference>
<evidence type="ECO:0000256" key="5">
    <source>
        <dbReference type="ARBA" id="ARBA00022763"/>
    </source>
</evidence>
<comment type="function">
    <text evidence="13">Key enzyme involved in DNA replication and DNA repair. Involved in Okazaki fragments processing by cleaving long flaps that escape FEN1: flaps that are longer than 27 nucleotides are coated by replication protein A complex (RPA), leading to recruit DNA2 which cleaves the flap until it is too short to bind RPA and becomes a substrate for FEN1. Also involved in 5'-end resection of DNA during double-strand break (DSB) repair by mediating the cleavage of 5'-ssDNA.</text>
</comment>
<feature type="region of interest" description="Disordered" evidence="14">
    <location>
        <begin position="1355"/>
        <end position="1474"/>
    </location>
</feature>
<dbReference type="EC" id="3.1.-.-" evidence="13"/>
<dbReference type="EMBL" id="LCWF01000053">
    <property type="protein sequence ID" value="KKY24954.1"/>
    <property type="molecule type" value="Genomic_DNA"/>
</dbReference>
<dbReference type="GO" id="GO:0051539">
    <property type="term" value="F:4 iron, 4 sulfur cluster binding"/>
    <property type="evidence" value="ECO:0007669"/>
    <property type="project" value="UniProtKB-UniRule"/>
</dbReference>
<feature type="compositionally biased region" description="Low complexity" evidence="14">
    <location>
        <begin position="205"/>
        <end position="216"/>
    </location>
</feature>
<dbReference type="GO" id="GO:0033567">
    <property type="term" value="P:DNA replication, Okazaki fragment processing"/>
    <property type="evidence" value="ECO:0007669"/>
    <property type="project" value="UniProtKB-UniRule"/>
</dbReference>
<feature type="domain" description="DNA2/NAM7 helicase-like C-terminal" evidence="17">
    <location>
        <begin position="1163"/>
        <end position="1306"/>
    </location>
</feature>
<evidence type="ECO:0000256" key="12">
    <source>
        <dbReference type="ARBA" id="ARBA00023204"/>
    </source>
</evidence>
<dbReference type="EC" id="3.6.4.12" evidence="13"/>
<feature type="compositionally biased region" description="Low complexity" evidence="14">
    <location>
        <begin position="1429"/>
        <end position="1440"/>
    </location>
</feature>
<comment type="subcellular location">
    <subcellularLocation>
        <location evidence="13">Nucleus</location>
    </subcellularLocation>
    <subcellularLocation>
        <location evidence="13">Chromosome</location>
    </subcellularLocation>
</comment>
<dbReference type="InterPro" id="IPR045055">
    <property type="entry name" value="DNA2/NAM7-like"/>
</dbReference>
<evidence type="ECO:0000256" key="2">
    <source>
        <dbReference type="ARBA" id="ARBA00022723"/>
    </source>
</evidence>
<feature type="region of interest" description="Disordered" evidence="14">
    <location>
        <begin position="106"/>
        <end position="142"/>
    </location>
</feature>
<evidence type="ECO:0000256" key="6">
    <source>
        <dbReference type="ARBA" id="ARBA00022801"/>
    </source>
</evidence>
<keyword evidence="13" id="KW-0235">DNA replication</keyword>
<keyword evidence="20" id="KW-1185">Reference proteome</keyword>
<keyword evidence="11 13" id="KW-0238">DNA-binding</keyword>
<dbReference type="InterPro" id="IPR014808">
    <property type="entry name" value="DNA_replication_fac_Dna2_N"/>
</dbReference>
<evidence type="ECO:0000256" key="11">
    <source>
        <dbReference type="ARBA" id="ARBA00023125"/>
    </source>
</evidence>
<dbReference type="Pfam" id="PF08696">
    <property type="entry name" value="Dna2"/>
    <property type="match status" value="1"/>
</dbReference>
<dbReference type="GO" id="GO:0003677">
    <property type="term" value="F:DNA binding"/>
    <property type="evidence" value="ECO:0007669"/>
    <property type="project" value="UniProtKB-UniRule"/>
</dbReference>
<dbReference type="GO" id="GO:0046872">
    <property type="term" value="F:metal ion binding"/>
    <property type="evidence" value="ECO:0007669"/>
    <property type="project" value="UniProtKB-UniRule"/>
</dbReference>
<keyword evidence="7 13" id="KW-0347">Helicase</keyword>
<keyword evidence="1 13" id="KW-0540">Nuclease</keyword>
<keyword evidence="13" id="KW-0004">4Fe-4S</keyword>
<name>A0A0G2ERT3_PHACM</name>
<evidence type="ECO:0000256" key="10">
    <source>
        <dbReference type="ARBA" id="ARBA00023014"/>
    </source>
</evidence>
<evidence type="ECO:0000256" key="9">
    <source>
        <dbReference type="ARBA" id="ARBA00023004"/>
    </source>
</evidence>
<keyword evidence="4" id="KW-0255">Endonuclease</keyword>
<evidence type="ECO:0000313" key="20">
    <source>
        <dbReference type="Proteomes" id="UP000053317"/>
    </source>
</evidence>
<comment type="caution">
    <text evidence="19">The sequence shown here is derived from an EMBL/GenBank/DDBJ whole genome shotgun (WGS) entry which is preliminary data.</text>
</comment>
<reference evidence="19 20" key="1">
    <citation type="submission" date="2015-05" db="EMBL/GenBank/DDBJ databases">
        <title>Distinctive expansion of gene families associated with plant cell wall degradation and secondary metabolism in the genomes of grapevine trunk pathogens.</title>
        <authorList>
            <person name="Lawrence D.P."/>
            <person name="Travadon R."/>
            <person name="Rolshausen P.E."/>
            <person name="Baumgartner K."/>
        </authorList>
    </citation>
    <scope>NUCLEOTIDE SEQUENCE [LARGE SCALE GENOMIC DNA]</scope>
    <source>
        <strain evidence="19">UCRPC4</strain>
    </source>
</reference>
<feature type="domain" description="DNA replication factor Dna2 N-terminal" evidence="15">
    <location>
        <begin position="511"/>
        <end position="713"/>
    </location>
</feature>
<evidence type="ECO:0000259" key="18">
    <source>
        <dbReference type="Pfam" id="PF21123"/>
    </source>
</evidence>
<feature type="compositionally biased region" description="Polar residues" evidence="14">
    <location>
        <begin position="1"/>
        <end position="11"/>
    </location>
</feature>